<evidence type="ECO:0000313" key="1">
    <source>
        <dbReference type="EMBL" id="MBP2190684.1"/>
    </source>
</evidence>
<comment type="caution">
    <text evidence="1">The sequence shown here is derived from an EMBL/GenBank/DDBJ whole genome shotgun (WGS) entry which is preliminary data.</text>
</comment>
<gene>
    <name evidence="1" type="ORF">BJ987_003585</name>
</gene>
<evidence type="ECO:0000313" key="2">
    <source>
        <dbReference type="Proteomes" id="UP001519325"/>
    </source>
</evidence>
<dbReference type="Proteomes" id="UP001519325">
    <property type="component" value="Unassembled WGS sequence"/>
</dbReference>
<proteinExistence type="predicted"/>
<sequence length="94" mass="9855">MSGPDVLECAADDRTPISSILKGIARAGGSPESAPVVLVVPTLAHIGLSDLQSIQLVADVAVITGGLLLRRSRAQVMQPDWCKPVAAVRQWARS</sequence>
<keyword evidence="2" id="KW-1185">Reference proteome</keyword>
<reference evidence="1 2" key="1">
    <citation type="submission" date="2021-03" db="EMBL/GenBank/DDBJ databases">
        <title>Sequencing the genomes of 1000 actinobacteria strains.</title>
        <authorList>
            <person name="Klenk H.-P."/>
        </authorList>
    </citation>
    <scope>NUCLEOTIDE SEQUENCE [LARGE SCALE GENOMIC DNA]</scope>
    <source>
        <strain evidence="1 2">DSM 45516</strain>
    </source>
</reference>
<dbReference type="EMBL" id="JAGGMR010000001">
    <property type="protein sequence ID" value="MBP2190684.1"/>
    <property type="molecule type" value="Genomic_DNA"/>
</dbReference>
<protein>
    <submittedName>
        <fullName evidence="1">Uncharacterized protein</fullName>
    </submittedName>
</protein>
<accession>A0ABS4QG52</accession>
<name>A0ABS4QG52_9NOCA</name>
<organism evidence="1 2">
    <name type="scientific">Nocardia goodfellowii</name>
    <dbReference type="NCBI Taxonomy" id="882446"/>
    <lineage>
        <taxon>Bacteria</taxon>
        <taxon>Bacillati</taxon>
        <taxon>Actinomycetota</taxon>
        <taxon>Actinomycetes</taxon>
        <taxon>Mycobacteriales</taxon>
        <taxon>Nocardiaceae</taxon>
        <taxon>Nocardia</taxon>
    </lineage>
</organism>